<organism evidence="1">
    <name type="scientific">uncultured Caudovirales phage</name>
    <dbReference type="NCBI Taxonomy" id="2100421"/>
    <lineage>
        <taxon>Viruses</taxon>
        <taxon>Duplodnaviria</taxon>
        <taxon>Heunggongvirae</taxon>
        <taxon>Uroviricota</taxon>
        <taxon>Caudoviricetes</taxon>
        <taxon>Peduoviridae</taxon>
        <taxon>Maltschvirus</taxon>
        <taxon>Maltschvirus maltsch</taxon>
    </lineage>
</organism>
<evidence type="ECO:0008006" key="3">
    <source>
        <dbReference type="Google" id="ProtNLM"/>
    </source>
</evidence>
<accession>A0A6J5KJR2</accession>
<sequence length="119" mass="13555">MANASWPTSLPQYVLENGYSESLEDQTIETQMDTGPAKIRRRFTTTIRKFVIAVQLDPTQMAVFEDFYLTTLAGGSLPFDWVHPRTRAAKTFRFRKPTPQVSMIGGFYSRVSMNLETVP</sequence>
<dbReference type="EMBL" id="LR796160">
    <property type="protein sequence ID" value="CAB4122388.1"/>
    <property type="molecule type" value="Genomic_DNA"/>
</dbReference>
<gene>
    <name evidence="1" type="ORF">UFOVP32_16</name>
    <name evidence="2" type="ORF">UFOVP50_60</name>
</gene>
<name>A0A6J5KJR2_9CAUD</name>
<proteinExistence type="predicted"/>
<reference evidence="1" key="1">
    <citation type="submission" date="2020-04" db="EMBL/GenBank/DDBJ databases">
        <authorList>
            <person name="Chiriac C."/>
            <person name="Salcher M."/>
            <person name="Ghai R."/>
            <person name="Kavagutti S V."/>
        </authorList>
    </citation>
    <scope>NUCLEOTIDE SEQUENCE</scope>
</reference>
<dbReference type="EMBL" id="LR796173">
    <property type="protein sequence ID" value="CAB4123776.1"/>
    <property type="molecule type" value="Genomic_DNA"/>
</dbReference>
<protein>
    <recommendedName>
        <fullName evidence="3">Minor tail protein</fullName>
    </recommendedName>
</protein>
<evidence type="ECO:0000313" key="2">
    <source>
        <dbReference type="EMBL" id="CAB4123776.1"/>
    </source>
</evidence>
<evidence type="ECO:0000313" key="1">
    <source>
        <dbReference type="EMBL" id="CAB4122388.1"/>
    </source>
</evidence>